<organism evidence="2 3">
    <name type="scientific">Vicia faba</name>
    <name type="common">Broad bean</name>
    <name type="synonym">Faba vulgaris</name>
    <dbReference type="NCBI Taxonomy" id="3906"/>
    <lineage>
        <taxon>Eukaryota</taxon>
        <taxon>Viridiplantae</taxon>
        <taxon>Streptophyta</taxon>
        <taxon>Embryophyta</taxon>
        <taxon>Tracheophyta</taxon>
        <taxon>Spermatophyta</taxon>
        <taxon>Magnoliopsida</taxon>
        <taxon>eudicotyledons</taxon>
        <taxon>Gunneridae</taxon>
        <taxon>Pentapetalae</taxon>
        <taxon>rosids</taxon>
        <taxon>fabids</taxon>
        <taxon>Fabales</taxon>
        <taxon>Fabaceae</taxon>
        <taxon>Papilionoideae</taxon>
        <taxon>50 kb inversion clade</taxon>
        <taxon>NPAAA clade</taxon>
        <taxon>Hologalegina</taxon>
        <taxon>IRL clade</taxon>
        <taxon>Fabeae</taxon>
        <taxon>Vicia</taxon>
    </lineage>
</organism>
<proteinExistence type="predicted"/>
<feature type="region of interest" description="Disordered" evidence="1">
    <location>
        <begin position="376"/>
        <end position="414"/>
    </location>
</feature>
<feature type="compositionally biased region" description="Basic and acidic residues" evidence="1">
    <location>
        <begin position="585"/>
        <end position="604"/>
    </location>
</feature>
<gene>
    <name evidence="2" type="ORF">VFH_IV049600</name>
</gene>
<name>A0AAV1AF76_VICFA</name>
<feature type="compositionally biased region" description="Polar residues" evidence="1">
    <location>
        <begin position="776"/>
        <end position="786"/>
    </location>
</feature>
<feature type="region of interest" description="Disordered" evidence="1">
    <location>
        <begin position="956"/>
        <end position="1019"/>
    </location>
</feature>
<feature type="region of interest" description="Disordered" evidence="1">
    <location>
        <begin position="647"/>
        <end position="683"/>
    </location>
</feature>
<evidence type="ECO:0000313" key="2">
    <source>
        <dbReference type="EMBL" id="CAI8607680.1"/>
    </source>
</evidence>
<feature type="region of interest" description="Disordered" evidence="1">
    <location>
        <begin position="731"/>
        <end position="793"/>
    </location>
</feature>
<dbReference type="Proteomes" id="UP001157006">
    <property type="component" value="Chromosome 4"/>
</dbReference>
<reference evidence="2 3" key="1">
    <citation type="submission" date="2023-01" db="EMBL/GenBank/DDBJ databases">
        <authorList>
            <person name="Kreplak J."/>
        </authorList>
    </citation>
    <scope>NUCLEOTIDE SEQUENCE [LARGE SCALE GENOMIC DNA]</scope>
</reference>
<evidence type="ECO:0000256" key="1">
    <source>
        <dbReference type="SAM" id="MobiDB-lite"/>
    </source>
</evidence>
<evidence type="ECO:0000313" key="3">
    <source>
        <dbReference type="Proteomes" id="UP001157006"/>
    </source>
</evidence>
<dbReference type="EMBL" id="OX451739">
    <property type="protein sequence ID" value="CAI8607680.1"/>
    <property type="molecule type" value="Genomic_DNA"/>
</dbReference>
<protein>
    <recommendedName>
        <fullName evidence="4">Embryo defective 1703</fullName>
    </recommendedName>
</protein>
<dbReference type="AlphaFoldDB" id="A0AAV1AF76"/>
<feature type="region of interest" description="Disordered" evidence="1">
    <location>
        <begin position="567"/>
        <end position="605"/>
    </location>
</feature>
<accession>A0AAV1AF76</accession>
<evidence type="ECO:0008006" key="4">
    <source>
        <dbReference type="Google" id="ProtNLM"/>
    </source>
</evidence>
<keyword evidence="3" id="KW-1185">Reference proteome</keyword>
<dbReference type="PANTHER" id="PTHR34962:SF1">
    <property type="entry name" value="EMBRYO DEFECTIVE 1703-RELATED"/>
    <property type="match status" value="1"/>
</dbReference>
<dbReference type="PANTHER" id="PTHR34962">
    <property type="entry name" value="EMBRYO DEFECTIVE 1703-RELATED"/>
    <property type="match status" value="1"/>
</dbReference>
<feature type="compositionally biased region" description="Basic and acidic residues" evidence="1">
    <location>
        <begin position="376"/>
        <end position="395"/>
    </location>
</feature>
<feature type="compositionally biased region" description="Polar residues" evidence="1">
    <location>
        <begin position="647"/>
        <end position="656"/>
    </location>
</feature>
<sequence>MEILISSTSKTIPFLFFRNPKFSSNCNNPFHRNRFPFYLTTSTSRKFQTWAHFGRPTNRRNSLRKKLLQDNQVRLNRIPNDPSSVSSNDVEKSDVSFLRVIVNDDDESVVELEKEKSKLLGESVLLNKLENWVDQYSKDIEFWGIGSGPIFTVYEDSLGGIRRVLVDEQEILRRVRVQKGGNKIEDLSEVKFKILEAKKLARDMESGDNVIARNSSVAKFVVKGKEEKEEGGFVKAVCGSVAQPRLPSKVSGVGGKVLIVLVVMFAVKKLFSFGGKEVRYTEAEKKMMMRKVKARKEKEMHTKGAVEVIHESTATSVIGFKKPKLDKEQLKNTILKAKASSDKLVVQNLSDEVRTGSVDMDYKVREIREMAKRAREIEGRDRSLVSKDVERDDPVNGKPSNESEDIKKNGKQDNSLSYHQNEVAMKATDSNGVLQTTSDDVMENSENSILHEVVHDDREINEGEIEINGHAMALEDDKDNKFSRTPINDSFMTNKSSANKKPRIIRSVKEAKDYLSKKHDKQNPYTKSKIKIEKENTADSKPSKFDDYNNQKSQNLEMNDTIVSRSDTLNGVPCSKPDIYASEDSNQKEREKSLTENECLKDSGIEPGLDDLQKFETTLDINSLGAEASLPVKKSFLEVEPTIDTLNMISDSTPDLNPNEDSDEKDNKFSQTEIDNIKDSDVEPSIEHRLEELQKCETTLDLEVIGTGTEASISVDKSFHEVELTIKQNRSDTLNMIPDSRPDLNPSEDSDEKDNKFSQTKIDNIKDADVKPGVGNPQNSETNSDYEVNGDRRKKRFSGKTENWLETNFHEVEPIIKQIRAGFRDNYAVAKERVDQTLDIPTEAESLGEDGGELDWMQNDHLRDIVFRVRDNELSGREPFHLMNDEDKEAFFEGLEKKVVKENKKLSHLHEWLHSNIENLDYGADGISIYDSPEKIIPRWKGPSAEKIPESLNEFLEKKRKTTSSKNLNPVKKDEKDSTKNSPDSSSKVKVDGSIAPVKKSKTPKTIVEGSDGSVKAGKKSGKEYWQHTKKWSQEFLECYNAETDAEVKSVMKDIGKDLDRWITKKEVEDAADLMKSLPDKNRSFVEKKLNKLKREMELFGPQAVVSKYREYTDDEEEDYLWWLDLPYVLCIEVYTVEDEEQRIGFYSLEMAPDLELEPKPCHVIAFQDPGDCKNLCYIIQTHMEMLGSGNAFVVARPPKDAFRDAKESGFGVTVIKKGEIQLDIDQPLEEVEEQITEIGSKMYHDRMMKDRSVDINSIMKGVFGVNVSNKRLKRKLK</sequence>